<evidence type="ECO:0000256" key="3">
    <source>
        <dbReference type="ARBA" id="ARBA00022723"/>
    </source>
</evidence>
<dbReference type="EMBL" id="BA000045">
    <property type="protein sequence ID" value="BAC90029.1"/>
    <property type="molecule type" value="Genomic_DNA"/>
</dbReference>
<dbReference type="PANTHER" id="PTHR11002">
    <property type="entry name" value="CARBONIC ANHYDRASE"/>
    <property type="match status" value="1"/>
</dbReference>
<comment type="catalytic activity">
    <reaction evidence="7">
        <text>hydrogencarbonate + H(+) = CO2 + H2O</text>
        <dbReference type="Rhea" id="RHEA:10748"/>
        <dbReference type="ChEBI" id="CHEBI:15377"/>
        <dbReference type="ChEBI" id="CHEBI:15378"/>
        <dbReference type="ChEBI" id="CHEBI:16526"/>
        <dbReference type="ChEBI" id="CHEBI:17544"/>
        <dbReference type="EC" id="4.2.1.1"/>
    </reaction>
</comment>
<keyword evidence="5" id="KW-0456">Lyase</keyword>
<keyword evidence="3 8" id="KW-0479">Metal-binding</keyword>
<dbReference type="RefSeq" id="WP_011142086.1">
    <property type="nucleotide sequence ID" value="NC_005125.1"/>
</dbReference>
<evidence type="ECO:0000256" key="5">
    <source>
        <dbReference type="ARBA" id="ARBA00023239"/>
    </source>
</evidence>
<proteinExistence type="inferred from homology"/>
<evidence type="ECO:0000256" key="2">
    <source>
        <dbReference type="ARBA" id="ARBA00012925"/>
    </source>
</evidence>
<dbReference type="GO" id="GO:0008270">
    <property type="term" value="F:zinc ion binding"/>
    <property type="evidence" value="ECO:0007669"/>
    <property type="project" value="InterPro"/>
</dbReference>
<keyword evidence="10" id="KW-1185">Reference proteome</keyword>
<dbReference type="HOGENOM" id="CLU_053879_4_2_3"/>
<comment type="similarity">
    <text evidence="1">Belongs to the beta-class carbonic anhydrase family.</text>
</comment>
<dbReference type="PhylomeDB" id="Q7NIU4"/>
<accession>Q7NIU4</accession>
<dbReference type="PROSITE" id="PS00704">
    <property type="entry name" value="PROK_CO2_ANHYDRASE_1"/>
    <property type="match status" value="1"/>
</dbReference>
<feature type="binding site" evidence="8">
    <location>
        <position position="141"/>
    </location>
    <ligand>
        <name>Zn(2+)</name>
        <dbReference type="ChEBI" id="CHEBI:29105"/>
    </ligand>
</feature>
<reference evidence="9 10" key="1">
    <citation type="journal article" date="2003" name="DNA Res.">
        <title>Complete genome structure of Gloeobacter violaceus PCC 7421, a cyanobacterium that lacks thylakoids.</title>
        <authorList>
            <person name="Nakamura Y."/>
            <person name="Kaneko T."/>
            <person name="Sato S."/>
            <person name="Mimuro M."/>
            <person name="Miyashita H."/>
            <person name="Tsuchiya T."/>
            <person name="Sasamoto S."/>
            <person name="Watanabe A."/>
            <person name="Kawashima K."/>
            <person name="Kishida Y."/>
            <person name="Kiyokawa C."/>
            <person name="Kohara M."/>
            <person name="Matsumoto M."/>
            <person name="Matsuno A."/>
            <person name="Nakazaki N."/>
            <person name="Shimpo S."/>
            <person name="Takeuchi C."/>
            <person name="Yamada M."/>
            <person name="Tabata S."/>
        </authorList>
    </citation>
    <scope>NUCLEOTIDE SEQUENCE [LARGE SCALE GENOMIC DNA]</scope>
    <source>
        <strain evidence="10">ATCC 29082 / PCC 7421</strain>
    </source>
</reference>
<reference evidence="9 10" key="2">
    <citation type="journal article" date="2003" name="DNA Res.">
        <title>Complete genome structure of Gloeobacter violaceus PCC 7421, a cyanobacterium that lacks thylakoids (supplement).</title>
        <authorList>
            <person name="Nakamura Y."/>
            <person name="Kaneko T."/>
            <person name="Sato S."/>
            <person name="Mimuro M."/>
            <person name="Miyashita H."/>
            <person name="Tsuchiya T."/>
            <person name="Sasamoto S."/>
            <person name="Watanabe A."/>
            <person name="Kawashima K."/>
            <person name="Kishida Y."/>
            <person name="Kiyokawa C."/>
            <person name="Kohara M."/>
            <person name="Matsumoto M."/>
            <person name="Matsuno A."/>
            <person name="Nakazaki N."/>
            <person name="Shimpo S."/>
            <person name="Takeuchi C."/>
            <person name="Yamada M."/>
            <person name="Tabata S."/>
        </authorList>
    </citation>
    <scope>NUCLEOTIDE SEQUENCE [LARGE SCALE GENOMIC DNA]</scope>
    <source>
        <strain evidence="10">ATCC 29082 / PCC 7421</strain>
    </source>
</reference>
<dbReference type="FunFam" id="3.40.1050.10:FF:000006">
    <property type="entry name" value="Carbonic anhydrase"/>
    <property type="match status" value="1"/>
</dbReference>
<comment type="cofactor">
    <cofactor evidence="8">
        <name>Zn(2+)</name>
        <dbReference type="ChEBI" id="CHEBI:29105"/>
    </cofactor>
    <text evidence="8">Binds 1 zinc ion per subunit.</text>
</comment>
<dbReference type="eggNOG" id="COG0288">
    <property type="taxonomic scope" value="Bacteria"/>
</dbReference>
<keyword evidence="4 8" id="KW-0862">Zinc</keyword>
<comment type="function">
    <text evidence="6">Catalyzes the reversible hydration of carbon dioxide to form bicarbonate.</text>
</comment>
<gene>
    <name evidence="9" type="primary">ecaB</name>
</gene>
<organism evidence="9 10">
    <name type="scientific">Gloeobacter violaceus (strain ATCC 29082 / PCC 7421)</name>
    <dbReference type="NCBI Taxonomy" id="251221"/>
    <lineage>
        <taxon>Bacteria</taxon>
        <taxon>Bacillati</taxon>
        <taxon>Cyanobacteriota</taxon>
        <taxon>Cyanophyceae</taxon>
        <taxon>Gloeobacterales</taxon>
        <taxon>Gloeobacteraceae</taxon>
        <taxon>Gloeobacter</taxon>
    </lineage>
</organism>
<dbReference type="Proteomes" id="UP000000557">
    <property type="component" value="Chromosome"/>
</dbReference>
<dbReference type="GO" id="GO:0004089">
    <property type="term" value="F:carbonate dehydratase activity"/>
    <property type="evidence" value="ECO:0007669"/>
    <property type="project" value="UniProtKB-EC"/>
</dbReference>
<dbReference type="InterPro" id="IPR006311">
    <property type="entry name" value="TAT_signal"/>
</dbReference>
<dbReference type="PATRIC" id="fig|251221.4.peg.2123"/>
<evidence type="ECO:0000256" key="7">
    <source>
        <dbReference type="ARBA" id="ARBA00048348"/>
    </source>
</evidence>
<dbReference type="EnsemblBacteria" id="BAC90029">
    <property type="protein sequence ID" value="BAC90029"/>
    <property type="gene ID" value="BAC90029"/>
</dbReference>
<dbReference type="KEGG" id="gvi:glr2088"/>
<dbReference type="STRING" id="251221.gene:10759581"/>
<dbReference type="AlphaFoldDB" id="Q7NIU4"/>
<protein>
    <recommendedName>
        <fullName evidence="2">carbonic anhydrase</fullName>
        <ecNumber evidence="2">4.2.1.1</ecNumber>
    </recommendedName>
</protein>
<dbReference type="SUPFAM" id="SSF53056">
    <property type="entry name" value="beta-carbonic anhydrase, cab"/>
    <property type="match status" value="1"/>
</dbReference>
<dbReference type="EC" id="4.2.1.1" evidence="2"/>
<evidence type="ECO:0000256" key="6">
    <source>
        <dbReference type="ARBA" id="ARBA00024993"/>
    </source>
</evidence>
<feature type="binding site" evidence="8">
    <location>
        <position position="144"/>
    </location>
    <ligand>
        <name>Zn(2+)</name>
        <dbReference type="ChEBI" id="CHEBI:29105"/>
    </ligand>
</feature>
<dbReference type="SMART" id="SM00947">
    <property type="entry name" value="Pro_CA"/>
    <property type="match status" value="1"/>
</dbReference>
<dbReference type="GO" id="GO:0015976">
    <property type="term" value="P:carbon utilization"/>
    <property type="evidence" value="ECO:0007669"/>
    <property type="project" value="InterPro"/>
</dbReference>
<dbReference type="InterPro" id="IPR036874">
    <property type="entry name" value="Carbonic_anhydrase_sf"/>
</dbReference>
<name>Q7NIU4_GLOVI</name>
<dbReference type="Pfam" id="PF00484">
    <property type="entry name" value="Pro_CA"/>
    <property type="match status" value="1"/>
</dbReference>
<dbReference type="FunCoup" id="Q7NIU4">
    <property type="interactions" value="81"/>
</dbReference>
<sequence>MIEQQPRFFSRRDLFVTAGTGLLAGLITGALPRSAGATTNLTAEQALERLVEGNKRWIQFKLTGADRTKSRLAEVAKGQSPFAAFVSCADSRVPAELIFDQGLGDLFMNRVAGNVLDEMMLGSLEFATSVLGAPLVVVMGHQRCGAVQAAVKAVTEGTQFPGHLANFVDAIRPAAASIKGMPGDPVENAIRANVLITVDKIKTAPPIISKLVEQSKVKVVGARYDLDTGAVSFY</sequence>
<evidence type="ECO:0000256" key="4">
    <source>
        <dbReference type="ARBA" id="ARBA00022833"/>
    </source>
</evidence>
<dbReference type="InParanoid" id="Q7NIU4"/>
<dbReference type="PROSITE" id="PS51318">
    <property type="entry name" value="TAT"/>
    <property type="match status" value="1"/>
</dbReference>
<dbReference type="InterPro" id="IPR001765">
    <property type="entry name" value="Carbonic_anhydrase"/>
</dbReference>
<feature type="binding site" evidence="8">
    <location>
        <position position="88"/>
    </location>
    <ligand>
        <name>Zn(2+)</name>
        <dbReference type="ChEBI" id="CHEBI:29105"/>
    </ligand>
</feature>
<dbReference type="OrthoDB" id="9797527at2"/>
<evidence type="ECO:0000256" key="1">
    <source>
        <dbReference type="ARBA" id="ARBA00006217"/>
    </source>
</evidence>
<dbReference type="InterPro" id="IPR015892">
    <property type="entry name" value="Carbonic_anhydrase_CS"/>
</dbReference>
<feature type="binding site" evidence="8">
    <location>
        <position position="90"/>
    </location>
    <ligand>
        <name>Zn(2+)</name>
        <dbReference type="ChEBI" id="CHEBI:29105"/>
    </ligand>
</feature>
<evidence type="ECO:0000313" key="10">
    <source>
        <dbReference type="Proteomes" id="UP000000557"/>
    </source>
</evidence>
<evidence type="ECO:0000256" key="8">
    <source>
        <dbReference type="PIRSR" id="PIRSR601765-1"/>
    </source>
</evidence>
<evidence type="ECO:0000313" key="9">
    <source>
        <dbReference type="EMBL" id="BAC90029.1"/>
    </source>
</evidence>
<dbReference type="CDD" id="cd03378">
    <property type="entry name" value="beta_CA_cladeC"/>
    <property type="match status" value="1"/>
</dbReference>
<dbReference type="Gene3D" id="3.40.1050.10">
    <property type="entry name" value="Carbonic anhydrase"/>
    <property type="match status" value="1"/>
</dbReference>
<dbReference type="PANTHER" id="PTHR11002:SF79">
    <property type="entry name" value="CARBONIC ANHYDRASE 2"/>
    <property type="match status" value="1"/>
</dbReference>